<dbReference type="EMBL" id="LOEE01000076">
    <property type="protein sequence ID" value="KXG73785.1"/>
    <property type="molecule type" value="Genomic_DNA"/>
</dbReference>
<keyword evidence="1" id="KW-0472">Membrane</keyword>
<sequence>MGNHEKEIIKLECKDILAIMIAQFEILMPLVLLFCVLFWGSFKILAYFLLR</sequence>
<accession>A0A140KZR0</accession>
<evidence type="ECO:0000313" key="3">
    <source>
        <dbReference type="Proteomes" id="UP000070456"/>
    </source>
</evidence>
<keyword evidence="3" id="KW-1185">Reference proteome</keyword>
<dbReference type="STRING" id="520762.AN619_28770"/>
<name>A0A140KZR0_9FIRM</name>
<comment type="caution">
    <text evidence="2">The sequence shown here is derived from an EMBL/GenBank/DDBJ whole genome shotgun (WGS) entry which is preliminary data.</text>
</comment>
<protein>
    <submittedName>
        <fullName evidence="2">Uncharacterized protein</fullName>
    </submittedName>
</protein>
<reference evidence="2 3" key="1">
    <citation type="submission" date="2015-12" db="EMBL/GenBank/DDBJ databases">
        <title>Draft genome sequence of the thermoanaerobe Thermotalea metallivorans, an isolate from the runoff channel of the Great Artesian Basin, Australia.</title>
        <authorList>
            <person name="Patel B.K."/>
        </authorList>
    </citation>
    <scope>NUCLEOTIDE SEQUENCE [LARGE SCALE GENOMIC DNA]</scope>
    <source>
        <strain evidence="2 3">B2-1</strain>
    </source>
</reference>
<keyword evidence="1" id="KW-0812">Transmembrane</keyword>
<evidence type="ECO:0000313" key="2">
    <source>
        <dbReference type="EMBL" id="KXG73785.1"/>
    </source>
</evidence>
<organism evidence="2 3">
    <name type="scientific">Thermotalea metallivorans</name>
    <dbReference type="NCBI Taxonomy" id="520762"/>
    <lineage>
        <taxon>Bacteria</taxon>
        <taxon>Bacillati</taxon>
        <taxon>Bacillota</taxon>
        <taxon>Clostridia</taxon>
        <taxon>Peptostreptococcales</taxon>
        <taxon>Thermotaleaceae</taxon>
        <taxon>Thermotalea</taxon>
    </lineage>
</organism>
<gene>
    <name evidence="2" type="ORF">AN619_28770</name>
</gene>
<evidence type="ECO:0000256" key="1">
    <source>
        <dbReference type="SAM" id="Phobius"/>
    </source>
</evidence>
<keyword evidence="1" id="KW-1133">Transmembrane helix</keyword>
<feature type="transmembrane region" description="Helical" evidence="1">
    <location>
        <begin position="26"/>
        <end position="50"/>
    </location>
</feature>
<dbReference type="AlphaFoldDB" id="A0A140KZR0"/>
<proteinExistence type="predicted"/>
<dbReference type="Proteomes" id="UP000070456">
    <property type="component" value="Unassembled WGS sequence"/>
</dbReference>